<evidence type="ECO:0000259" key="3">
    <source>
        <dbReference type="SMART" id="SM00787"/>
    </source>
</evidence>
<organism evidence="4 5">
    <name type="scientific">Heterodermia speciosa</name>
    <dbReference type="NCBI Taxonomy" id="116794"/>
    <lineage>
        <taxon>Eukaryota</taxon>
        <taxon>Fungi</taxon>
        <taxon>Dikarya</taxon>
        <taxon>Ascomycota</taxon>
        <taxon>Pezizomycotina</taxon>
        <taxon>Lecanoromycetes</taxon>
        <taxon>OSLEUM clade</taxon>
        <taxon>Lecanoromycetidae</taxon>
        <taxon>Caliciales</taxon>
        <taxon>Physciaceae</taxon>
        <taxon>Heterodermia</taxon>
    </lineage>
</organism>
<dbReference type="GO" id="GO:0000776">
    <property type="term" value="C:kinetochore"/>
    <property type="evidence" value="ECO:0007669"/>
    <property type="project" value="TreeGrafter"/>
</dbReference>
<dbReference type="InterPro" id="IPR040850">
    <property type="entry name" value="Knl1_RWD_C"/>
</dbReference>
<proteinExistence type="predicted"/>
<reference evidence="4" key="1">
    <citation type="submission" date="2021-03" db="EMBL/GenBank/DDBJ databases">
        <authorList>
            <person name="Tagirdzhanova G."/>
        </authorList>
    </citation>
    <scope>NUCLEOTIDE SEQUENCE</scope>
</reference>
<dbReference type="Pfam" id="PF18210">
    <property type="entry name" value="Knl1_RWD_C"/>
    <property type="match status" value="1"/>
</dbReference>
<gene>
    <name evidence="4" type="ORF">HETSPECPRED_006197</name>
</gene>
<feature type="compositionally biased region" description="Low complexity" evidence="2">
    <location>
        <begin position="227"/>
        <end position="248"/>
    </location>
</feature>
<keyword evidence="5" id="KW-1185">Reference proteome</keyword>
<name>A0A8H3EGT7_9LECA</name>
<evidence type="ECO:0000256" key="1">
    <source>
        <dbReference type="SAM" id="Coils"/>
    </source>
</evidence>
<feature type="coiled-coil region" evidence="1">
    <location>
        <begin position="1231"/>
        <end position="1258"/>
    </location>
</feature>
<dbReference type="GO" id="GO:0034501">
    <property type="term" value="P:protein localization to kinetochore"/>
    <property type="evidence" value="ECO:0007669"/>
    <property type="project" value="TreeGrafter"/>
</dbReference>
<feature type="compositionally biased region" description="Basic and acidic residues" evidence="2">
    <location>
        <begin position="273"/>
        <end position="289"/>
    </location>
</feature>
<evidence type="ECO:0000256" key="2">
    <source>
        <dbReference type="SAM" id="MobiDB-lite"/>
    </source>
</evidence>
<evidence type="ECO:0000313" key="5">
    <source>
        <dbReference type="Proteomes" id="UP000664521"/>
    </source>
</evidence>
<dbReference type="PANTHER" id="PTHR28260">
    <property type="entry name" value="SPINDLE POLE BODY COMPONENT SPC105"/>
    <property type="match status" value="1"/>
</dbReference>
<feature type="region of interest" description="Disordered" evidence="2">
    <location>
        <begin position="692"/>
        <end position="746"/>
    </location>
</feature>
<dbReference type="SMART" id="SM01315">
    <property type="entry name" value="Spc7_N"/>
    <property type="match status" value="1"/>
</dbReference>
<dbReference type="Pfam" id="PF15402">
    <property type="entry name" value="MELT_2"/>
    <property type="match status" value="5"/>
</dbReference>
<dbReference type="GO" id="GO:0007094">
    <property type="term" value="P:mitotic spindle assembly checkpoint signaling"/>
    <property type="evidence" value="ECO:0007669"/>
    <property type="project" value="TreeGrafter"/>
</dbReference>
<dbReference type="InterPro" id="IPR013253">
    <property type="entry name" value="Spc7_domain"/>
</dbReference>
<feature type="compositionally biased region" description="Polar residues" evidence="2">
    <location>
        <begin position="304"/>
        <end position="326"/>
    </location>
</feature>
<dbReference type="EMBL" id="CAJPDS010000004">
    <property type="protein sequence ID" value="CAF9906466.1"/>
    <property type="molecule type" value="Genomic_DNA"/>
</dbReference>
<evidence type="ECO:0000313" key="4">
    <source>
        <dbReference type="EMBL" id="CAF9906466.1"/>
    </source>
</evidence>
<dbReference type="OrthoDB" id="5592879at2759"/>
<dbReference type="Pfam" id="PF08317">
    <property type="entry name" value="Spc7"/>
    <property type="match status" value="1"/>
</dbReference>
<accession>A0A8H3EGT7</accession>
<keyword evidence="1" id="KW-0175">Coiled coil</keyword>
<feature type="compositionally biased region" description="Polar residues" evidence="2">
    <location>
        <begin position="692"/>
        <end position="712"/>
    </location>
</feature>
<dbReference type="InterPro" id="IPR033338">
    <property type="entry name" value="Spc105/Spc7"/>
</dbReference>
<dbReference type="SMART" id="SM00787">
    <property type="entry name" value="Spc7"/>
    <property type="match status" value="1"/>
</dbReference>
<feature type="compositionally biased region" description="Basic and acidic residues" evidence="2">
    <location>
        <begin position="183"/>
        <end position="195"/>
    </location>
</feature>
<feature type="compositionally biased region" description="Polar residues" evidence="2">
    <location>
        <begin position="120"/>
        <end position="134"/>
    </location>
</feature>
<feature type="region of interest" description="Disordered" evidence="2">
    <location>
        <begin position="353"/>
        <end position="372"/>
    </location>
</feature>
<dbReference type="GO" id="GO:1990758">
    <property type="term" value="P:mitotic sister chromatid biorientation"/>
    <property type="evidence" value="ECO:0007669"/>
    <property type="project" value="TreeGrafter"/>
</dbReference>
<protein>
    <recommendedName>
        <fullName evidence="3">Spc7 kinetochore protein domain-containing protein</fullName>
    </recommendedName>
</protein>
<feature type="region of interest" description="Disordered" evidence="2">
    <location>
        <begin position="1"/>
        <end position="201"/>
    </location>
</feature>
<sequence length="1521" mass="166815">MDELGGLTGATSRSRSRRSIAHLPLSETAISTENRSIEALHNPMLASPVKAGSRKSRSKSVGPGGLDVLRDDSGNRQKSSMAVQYKSILKPTIPLSPPKTIPPHSAVRMRSPAKSKDKSSPVTPRTKNLANLSQPEDLFAIPQSDRSARISNEPTAPRLHTSPGRSQTLIAVRTEEQQQQAVTEERERQALISRKDARRKSLANRRVSFAPEATLHTWDVVEMPEDSTTSSASTSSTRRASGLTAAAPSPYPQPRSPRPHDHDSEQPSTPPRQAEEVQVRASPDHQRDLHQKKHRRSSGIPPMNFNNPDDFSSSPYSAGSTNSDDANQVLNADEIDVESSDSDDKDLVEDETVTGIDGEDAAVHSDTGSHAGSTARLEEALRQAAEQAGTQGISYDEHGDITMEMADEEVTTAFQPWMKNRTGEPGILGIASALQNEKSINPFSTVSGTNTQNGQEKDQGTTMEFTRAVGTILPTAQINLKESLANPTEDWRRNASTARRRSSSECLDLGDETMELTVAVGGIDENSNVADMDDQTGDAAASDGEDGFSMDFTAAMGGVLAERIVPSQLGAHNEHGHDGLRTHAKSNNDSKDFLAKVLNGKHRPSATESADNTQDITLGMDITTALGTILPQQFGIGCRAHAGGIMEQGGDFHQRAVEVNRPTEEPLSDSVMMSASRGNSSRVLRQTLGNSVNSKPSLLSRTPNIPSGNSTPCKEPATPSKQITPKVVRPTTPGKTPTPKNVTLRTGSPKILFKGEIKSGITTPDRSSSKAPTDDLELNQVAKLNIFTELNHRSLSGRDLDRSGIGSPRVTELLNRRSSINESSETFRSNGQAREVVRFADPRILKHELDQETWGDVQQERGRSILQMEADESASTNLKDRISSLTPQKKRLNGRKSLHVGAAKGILGKRPVELDNEEDDDENTPKHLRTMEGSPIKRVKLPVPTKHIVDGRITRLANVRLSTPVASGSPLRGSIPGTPTDQPRVRVANVVASPTAASSDLGEGSVTQAPVAVDHSDIDHRIHLQDFLNLTSIRFMELTTTKRRHTVAPRPLSEPVTTHAASGEGGIARFDGGCDLESCVVVGACTFPMLDLYQHSCRELKRYIAEGRNIVREIEAETFEDNPFLFREYLSAPADVKTIMDNRFKNVKTHGRLLSRAMWYEWRMKLLDGLKEGLVTNRQAMHKDAKILTQQEHLIQIALPDLISTHDELESNVFALQEQAEELASCDPGDLKEARSNLVTINDEVRAKRRMIEDIQDQLRQTGVHIGDSTERRNEYVAEIREAEKIQQERRDSVNALERIYGWTIDSAVGETLTMTYKRSLQLYFTPGAFNSGPLQAVSDGSQNTSISLTYIADTHGYHQQPLSTEQRFFLQSMRAQLQFLQQSQVTVKGLLIYISTSWDTACQVATESETLGVQYMTEPIILSDETMSIQSHVLLRAMKTKVHVGFEISICSGDGVANMEVAVKPSVKVVYGEELNAKKMGEFLGRKLDVRMKGLPSESGQWAKTVGELEQRLIARRLKS</sequence>
<dbReference type="Proteomes" id="UP000664521">
    <property type="component" value="Unassembled WGS sequence"/>
</dbReference>
<feature type="compositionally biased region" description="Low complexity" evidence="2">
    <location>
        <begin position="724"/>
        <end position="743"/>
    </location>
</feature>
<comment type="caution">
    <text evidence="4">The sequence shown here is derived from an EMBL/GenBank/DDBJ whole genome shotgun (WGS) entry which is preliminary data.</text>
</comment>
<feature type="domain" description="Spc7 kinetochore protein" evidence="3">
    <location>
        <begin position="1011"/>
        <end position="1326"/>
    </location>
</feature>
<dbReference type="PANTHER" id="PTHR28260:SF1">
    <property type="entry name" value="SPINDLE POLE BODY COMPONENT SPC105"/>
    <property type="match status" value="1"/>
</dbReference>
<feature type="region of interest" description="Disordered" evidence="2">
    <location>
        <begin position="220"/>
        <end position="326"/>
    </location>
</feature>